<dbReference type="InterPro" id="IPR054363">
    <property type="entry name" value="GH95_cat"/>
</dbReference>
<reference evidence="4 5" key="1">
    <citation type="submission" date="2017-02" db="EMBL/GenBank/DDBJ databases">
        <authorList>
            <person name="Peterson S.W."/>
        </authorList>
    </citation>
    <scope>NUCLEOTIDE SEQUENCE [LARGE SCALE GENOMIC DNA]</scope>
    <source>
        <strain evidence="4 5">DSM 22899</strain>
    </source>
</reference>
<dbReference type="Proteomes" id="UP000190541">
    <property type="component" value="Unassembled WGS sequence"/>
</dbReference>
<dbReference type="STRING" id="623280.SAMN05660226_03900"/>
<dbReference type="EMBL" id="FUYS01000014">
    <property type="protein sequence ID" value="SKB93488.1"/>
    <property type="molecule type" value="Genomic_DNA"/>
</dbReference>
<dbReference type="PANTHER" id="PTHR31084:SF0">
    <property type="entry name" value="ALPHA-L-FUCOSIDASE 2"/>
    <property type="match status" value="1"/>
</dbReference>
<evidence type="ECO:0000313" key="4">
    <source>
        <dbReference type="EMBL" id="SKB93488.1"/>
    </source>
</evidence>
<dbReference type="InterPro" id="IPR049053">
    <property type="entry name" value="AFCA-like_C"/>
</dbReference>
<evidence type="ECO:0000259" key="3">
    <source>
        <dbReference type="Pfam" id="PF22124"/>
    </source>
</evidence>
<dbReference type="GO" id="GO:0005975">
    <property type="term" value="P:carbohydrate metabolic process"/>
    <property type="evidence" value="ECO:0007669"/>
    <property type="project" value="InterPro"/>
</dbReference>
<dbReference type="Pfam" id="PF22124">
    <property type="entry name" value="Glyco_hydro_95_cat"/>
    <property type="match status" value="1"/>
</dbReference>
<gene>
    <name evidence="4" type="ORF">SAMN05660226_03900</name>
</gene>
<dbReference type="PIRSF" id="PIRSF007663">
    <property type="entry name" value="UCP007663"/>
    <property type="match status" value="1"/>
</dbReference>
<dbReference type="SMR" id="A0A1T5FBM1"/>
<dbReference type="AlphaFoldDB" id="A0A1T5FBM1"/>
<dbReference type="SUPFAM" id="SSF48208">
    <property type="entry name" value="Six-hairpin glycosidases"/>
    <property type="match status" value="1"/>
</dbReference>
<accession>A0A1T5FBM1</accession>
<dbReference type="Gene3D" id="1.50.10.10">
    <property type="match status" value="1"/>
</dbReference>
<sequence>MKKYGLALAGIITFTVLSAEEKPLQLWYDKPACRWEESLPLGNGRLGMMPDGGVSAEKIVLNEITLWSGSPQDANNYEAHKRVGDIQKLLLQGRNDEAEKLVNANFVCEGAGSGHGNGANVPFGCFQTLGELLIQYHHGKGEVQGYRRQLDITTAVAATMYQVADVGFQREYFTAFEGDVGIIRLTADQPQALDFSVTLAREERGTTTVIDNELRLSGVLNDGYGRQGMQYLARIRIQHEGGRLVREGNALRVVGADEATLYFSAATDFRDNSFASQSAALLATAMVQPYNTLKESHVAAFRQLFDRVSLTLAGGVAADIPTDERLKRFFENPASDNAFAALYFQYGRYLSISSTRPGLLPPNLQGLWAHQVQTPWNGDYHLNINAQMNHWPVEVSNLSELHGPFIDMIKAVAQEGANTAKAYYDAPGWVCYMMTNVWGYSAPGEQASWGASTASGWLCNHLWEHYLFTKDTAYLADVFPILKDAARFYHHTLIREPQHGWLVTAPSVSPENAFIMPNGNRASVVMGPTIDNQIVRELYGNVIAAAEVLGVDDVFVDTLRNNVSNLPPPVRIGRDGRVMEWLEEYNEPEPQHRHVSHLYGLYPAAFISPQTTPEWAEAARKTLLVRGDEGTGWSRAWKILFWARLQDGDHALEILRQLLRPAFGEETDYSGARAGTYPNLFCAHPPFQIDGNFGGTAGIAEMLLQSHAGFIHLLPALPPAWATGEVKGLKARGNYTVDITWKDGKVVDYRIHSPSGKPVDVMVNGRITSTGG</sequence>
<keyword evidence="5" id="KW-1185">Reference proteome</keyword>
<dbReference type="InterPro" id="IPR027414">
    <property type="entry name" value="GH95_N_dom"/>
</dbReference>
<evidence type="ECO:0000313" key="5">
    <source>
        <dbReference type="Proteomes" id="UP000190541"/>
    </source>
</evidence>
<dbReference type="Pfam" id="PF21307">
    <property type="entry name" value="Glyco_hydro_95_C"/>
    <property type="match status" value="1"/>
</dbReference>
<feature type="domain" description="Glycosyl hydrolase family 95 catalytic" evidence="3">
    <location>
        <begin position="290"/>
        <end position="703"/>
    </location>
</feature>
<feature type="domain" description="Alpha fucosidase A-like C-terminal" evidence="2">
    <location>
        <begin position="705"/>
        <end position="767"/>
    </location>
</feature>
<dbReference type="OrthoDB" id="9802600at2"/>
<dbReference type="InterPro" id="IPR012341">
    <property type="entry name" value="6hp_glycosidase-like_sf"/>
</dbReference>
<dbReference type="InterPro" id="IPR008928">
    <property type="entry name" value="6-hairpin_glycosidase_sf"/>
</dbReference>
<evidence type="ECO:0000259" key="2">
    <source>
        <dbReference type="Pfam" id="PF21307"/>
    </source>
</evidence>
<feature type="domain" description="Glycosyl hydrolase family 95 N-terminal" evidence="1">
    <location>
        <begin position="26"/>
        <end position="271"/>
    </location>
</feature>
<proteinExistence type="predicted"/>
<dbReference type="RefSeq" id="WP_139378785.1">
    <property type="nucleotide sequence ID" value="NZ_FUYS01000014.1"/>
</dbReference>
<dbReference type="PANTHER" id="PTHR31084">
    <property type="entry name" value="ALPHA-L-FUCOSIDASE 2"/>
    <property type="match status" value="1"/>
</dbReference>
<evidence type="ECO:0000259" key="1">
    <source>
        <dbReference type="Pfam" id="PF14498"/>
    </source>
</evidence>
<dbReference type="InterPro" id="IPR016518">
    <property type="entry name" value="Alpha-L-fucosidase"/>
</dbReference>
<protein>
    <submittedName>
        <fullName evidence="4">Alpha-L-fucosidase 2</fullName>
    </submittedName>
</protein>
<name>A0A1T5FBM1_9SPHI</name>
<dbReference type="GO" id="GO:0004560">
    <property type="term" value="F:alpha-L-fucosidase activity"/>
    <property type="evidence" value="ECO:0007669"/>
    <property type="project" value="InterPro"/>
</dbReference>
<organism evidence="4 5">
    <name type="scientific">Parapedobacter luteus</name>
    <dbReference type="NCBI Taxonomy" id="623280"/>
    <lineage>
        <taxon>Bacteria</taxon>
        <taxon>Pseudomonadati</taxon>
        <taxon>Bacteroidota</taxon>
        <taxon>Sphingobacteriia</taxon>
        <taxon>Sphingobacteriales</taxon>
        <taxon>Sphingobacteriaceae</taxon>
        <taxon>Parapedobacter</taxon>
    </lineage>
</organism>
<dbReference type="Pfam" id="PF14498">
    <property type="entry name" value="Glyco_hyd_65N_2"/>
    <property type="match status" value="1"/>
</dbReference>